<keyword evidence="6" id="KW-1185">Reference proteome</keyword>
<evidence type="ECO:0000259" key="4">
    <source>
        <dbReference type="PROSITE" id="PS50021"/>
    </source>
</evidence>
<dbReference type="GO" id="GO:0005737">
    <property type="term" value="C:cytoplasm"/>
    <property type="evidence" value="ECO:0007669"/>
    <property type="project" value="TreeGrafter"/>
</dbReference>
<dbReference type="PROSITE" id="PS51450">
    <property type="entry name" value="LRR"/>
    <property type="match status" value="1"/>
</dbReference>
<keyword evidence="3" id="KW-1133">Transmembrane helix</keyword>
<dbReference type="Pfam" id="PF13855">
    <property type="entry name" value="LRR_8"/>
    <property type="match status" value="2"/>
</dbReference>
<dbReference type="Gene3D" id="3.80.10.10">
    <property type="entry name" value="Ribonuclease Inhibitor"/>
    <property type="match status" value="2"/>
</dbReference>
<keyword evidence="1" id="KW-0433">Leucine-rich repeat</keyword>
<dbReference type="FunFam" id="3.80.10.10:FF:000007">
    <property type="entry name" value="Leucine-rich repeat and calponin homology domain-containing protein 1 isoform 3"/>
    <property type="match status" value="1"/>
</dbReference>
<dbReference type="SMART" id="SM00364">
    <property type="entry name" value="LRR_BAC"/>
    <property type="match status" value="5"/>
</dbReference>
<gene>
    <name evidence="5" type="primary">LRCH3</name>
    <name evidence="5" type="synonym">LOC109864452</name>
</gene>
<evidence type="ECO:0000313" key="5">
    <source>
        <dbReference type="Ensembl" id="ENSOKIP00005097728.1"/>
    </source>
</evidence>
<dbReference type="PANTHER" id="PTHR48051:SF44">
    <property type="entry name" value="LEUCINE RICH REPEATS AND CALPONIN HOMOLOGY DOMAIN CONTAINING 3"/>
    <property type="match status" value="1"/>
</dbReference>
<dbReference type="InterPro" id="IPR036872">
    <property type="entry name" value="CH_dom_sf"/>
</dbReference>
<dbReference type="SMART" id="SM00369">
    <property type="entry name" value="LRR_TYP"/>
    <property type="match status" value="5"/>
</dbReference>
<evidence type="ECO:0000256" key="2">
    <source>
        <dbReference type="ARBA" id="ARBA00022737"/>
    </source>
</evidence>
<dbReference type="PANTHER" id="PTHR48051">
    <property type="match status" value="1"/>
</dbReference>
<protein>
    <submittedName>
        <fullName evidence="5">Leucine rich repeats and calponin homology domain containing 3</fullName>
    </submittedName>
</protein>
<dbReference type="SUPFAM" id="SSF47576">
    <property type="entry name" value="Calponin-homology domain, CH-domain"/>
    <property type="match status" value="1"/>
</dbReference>
<dbReference type="Ensembl" id="ENSOKIT00005104733.1">
    <property type="protein sequence ID" value="ENSOKIP00005097728.1"/>
    <property type="gene ID" value="ENSOKIG00005042704.1"/>
</dbReference>
<dbReference type="Pfam" id="PF00307">
    <property type="entry name" value="CH"/>
    <property type="match status" value="1"/>
</dbReference>
<dbReference type="SMART" id="SM00033">
    <property type="entry name" value="CH"/>
    <property type="match status" value="1"/>
</dbReference>
<accession>A0A8C7K7J8</accession>
<keyword evidence="3" id="KW-0472">Membrane</keyword>
<dbReference type="InterPro" id="IPR001611">
    <property type="entry name" value="Leu-rich_rpt"/>
</dbReference>
<reference evidence="5" key="2">
    <citation type="submission" date="2025-09" db="UniProtKB">
        <authorList>
            <consortium name="Ensembl"/>
        </authorList>
    </citation>
    <scope>IDENTIFICATION</scope>
</reference>
<dbReference type="InterPro" id="IPR003591">
    <property type="entry name" value="Leu-rich_rpt_typical-subtyp"/>
</dbReference>
<proteinExistence type="predicted"/>
<name>A0A8C7K7J8_ONCKI</name>
<dbReference type="InterPro" id="IPR050216">
    <property type="entry name" value="LRR_domain-containing"/>
</dbReference>
<keyword evidence="3" id="KW-0812">Transmembrane</keyword>
<feature type="domain" description="Calponin-homology (CH)" evidence="4">
    <location>
        <begin position="370"/>
        <end position="495"/>
    </location>
</feature>
<dbReference type="InterPro" id="IPR001715">
    <property type="entry name" value="CH_dom"/>
</dbReference>
<reference evidence="5" key="1">
    <citation type="submission" date="2025-08" db="UniProtKB">
        <authorList>
            <consortium name="Ensembl"/>
        </authorList>
    </citation>
    <scope>IDENTIFICATION</scope>
</reference>
<keyword evidence="2" id="KW-0677">Repeat</keyword>
<dbReference type="Gene3D" id="1.10.418.10">
    <property type="entry name" value="Calponin-like domain"/>
    <property type="match status" value="1"/>
</dbReference>
<evidence type="ECO:0000256" key="3">
    <source>
        <dbReference type="SAM" id="Phobius"/>
    </source>
</evidence>
<sequence>MAASVLLSAENTGLTFAVGNSGTVGAPGNGVGVPVPVPWNRSLDRALDEASATGCLNLSGRKLKEFPRSAANHDLTDTTRADLSRNRLPELPVEVCMFVSLEHLQLYQNCLRSLPESLLNLQALTYLNISRNQLSTLPSPVCSLPLKVLIACNNKLVSLPEELGQLRQLTELDVSCNDIQTLPPQVGRLDSLRDLNIRRNHLARLPPELAALPLVRLDFSCNKVTSIPVCYRNLRHLQSIVLDNNPLQNPPAQICIKGMIHIFKYLNNEASKTTPELPDYDRRPLAFGSCVEELYPGRPYGALDSGFNSVDSGDKRWSGNEVRHTHTHTHTRWSVTEAELEQIDFIDSCTGEEEEAQLYRRGGGEVAETISLSSQFMAYIERRVTREVSVLHVFNIESRLKVSLPSDLGAALTDGVVLCHLANHVRPRSVPSIHVPSPAVPKLTMAKCRRNVENFLEACRRIGVPQERLCTVEEVLDGRGGCVYGTLGVLLSMAPPPLLMPSPPAQLAGFALFYLSIMSVLCALYCHLVPHL</sequence>
<organism evidence="5 6">
    <name type="scientific">Oncorhynchus kisutch</name>
    <name type="common">Coho salmon</name>
    <name type="synonym">Salmo kisutch</name>
    <dbReference type="NCBI Taxonomy" id="8019"/>
    <lineage>
        <taxon>Eukaryota</taxon>
        <taxon>Metazoa</taxon>
        <taxon>Chordata</taxon>
        <taxon>Craniata</taxon>
        <taxon>Vertebrata</taxon>
        <taxon>Euteleostomi</taxon>
        <taxon>Actinopterygii</taxon>
        <taxon>Neopterygii</taxon>
        <taxon>Teleostei</taxon>
        <taxon>Protacanthopterygii</taxon>
        <taxon>Salmoniformes</taxon>
        <taxon>Salmonidae</taxon>
        <taxon>Salmoninae</taxon>
        <taxon>Oncorhynchus</taxon>
    </lineage>
</organism>
<dbReference type="SUPFAM" id="SSF52058">
    <property type="entry name" value="L domain-like"/>
    <property type="match status" value="1"/>
</dbReference>
<feature type="transmembrane region" description="Helical" evidence="3">
    <location>
        <begin position="507"/>
        <end position="528"/>
    </location>
</feature>
<dbReference type="Proteomes" id="UP000694557">
    <property type="component" value="Unassembled WGS sequence"/>
</dbReference>
<dbReference type="GeneTree" id="ENSGT00940000158330"/>
<evidence type="ECO:0000256" key="1">
    <source>
        <dbReference type="ARBA" id="ARBA00022614"/>
    </source>
</evidence>
<dbReference type="PROSITE" id="PS50021">
    <property type="entry name" value="CH"/>
    <property type="match status" value="1"/>
</dbReference>
<evidence type="ECO:0000313" key="6">
    <source>
        <dbReference type="Proteomes" id="UP000694557"/>
    </source>
</evidence>
<dbReference type="InterPro" id="IPR032675">
    <property type="entry name" value="LRR_dom_sf"/>
</dbReference>
<dbReference type="AlphaFoldDB" id="A0A8C7K7J8"/>